<organism evidence="2 3">
    <name type="scientific">Rhodonellum ikkaensis</name>
    <dbReference type="NCBI Taxonomy" id="336829"/>
    <lineage>
        <taxon>Bacteria</taxon>
        <taxon>Pseudomonadati</taxon>
        <taxon>Bacteroidota</taxon>
        <taxon>Cytophagia</taxon>
        <taxon>Cytophagales</taxon>
        <taxon>Cytophagaceae</taxon>
        <taxon>Rhodonellum</taxon>
    </lineage>
</organism>
<sequence length="300" mass="33535">MKNRRKFIQLSTALGVGAFLPFQFCTPKKENEGTAVTPAIGAAKGTLSAFGLQLYSVKENMAENAVETIKSIAGYGYKQIEGFDGGKGIFWGMKNTEFKSMTDSLGLDFIASHANTFENLEKQAAEAGAIGMKYLICPYIGPQKKMDDFKKFADDFNRIGQVCKDNGLRFAYHNHGYTFMDLEGQVPQDYLLENTDPELVDFEMDIYWVKTAGYDPIQYLQKYPNRFTLGHVKDKDGSIDLTAPNGSTLIGTGTLDFSNILRKGMDNGMKYFIVEQERFEGTNPMEAAEKNANYMKALVF</sequence>
<dbReference type="InterPro" id="IPR036237">
    <property type="entry name" value="Xyl_isomerase-like_sf"/>
</dbReference>
<keyword evidence="2" id="KW-0413">Isomerase</keyword>
<feature type="domain" description="Xylose isomerase-like TIM barrel" evidence="1">
    <location>
        <begin position="115"/>
        <end position="297"/>
    </location>
</feature>
<keyword evidence="3" id="KW-1185">Reference proteome</keyword>
<dbReference type="PANTHER" id="PTHR12110">
    <property type="entry name" value="HYDROXYPYRUVATE ISOMERASE"/>
    <property type="match status" value="1"/>
</dbReference>
<name>A0A1H3PBK3_9BACT</name>
<evidence type="ECO:0000259" key="1">
    <source>
        <dbReference type="Pfam" id="PF01261"/>
    </source>
</evidence>
<evidence type="ECO:0000313" key="3">
    <source>
        <dbReference type="Proteomes" id="UP000199663"/>
    </source>
</evidence>
<dbReference type="PANTHER" id="PTHR12110:SF41">
    <property type="entry name" value="INOSOSE DEHYDRATASE"/>
    <property type="match status" value="1"/>
</dbReference>
<dbReference type="EMBL" id="FNQC01000004">
    <property type="protein sequence ID" value="SDY97769.1"/>
    <property type="molecule type" value="Genomic_DNA"/>
</dbReference>
<dbReference type="RefSeq" id="WP_019598069.1">
    <property type="nucleotide sequence ID" value="NZ_FNQC01000004.1"/>
</dbReference>
<proteinExistence type="predicted"/>
<dbReference type="InterPro" id="IPR013022">
    <property type="entry name" value="Xyl_isomerase-like_TIM-brl"/>
</dbReference>
<dbReference type="SUPFAM" id="SSF51658">
    <property type="entry name" value="Xylose isomerase-like"/>
    <property type="match status" value="1"/>
</dbReference>
<dbReference type="InterPro" id="IPR006311">
    <property type="entry name" value="TAT_signal"/>
</dbReference>
<protein>
    <submittedName>
        <fullName evidence="2">Sugar phosphate isomerase/epimerase</fullName>
    </submittedName>
</protein>
<dbReference type="Gene3D" id="3.20.20.150">
    <property type="entry name" value="Divalent-metal-dependent TIM barrel enzymes"/>
    <property type="match status" value="1"/>
</dbReference>
<dbReference type="PROSITE" id="PS51318">
    <property type="entry name" value="TAT"/>
    <property type="match status" value="1"/>
</dbReference>
<reference evidence="2 3" key="1">
    <citation type="submission" date="2016-10" db="EMBL/GenBank/DDBJ databases">
        <authorList>
            <person name="Varghese N."/>
            <person name="Submissions S."/>
        </authorList>
    </citation>
    <scope>NUCLEOTIDE SEQUENCE [LARGE SCALE GENOMIC DNA]</scope>
    <source>
        <strain evidence="2 3">DSM 17997</strain>
    </source>
</reference>
<evidence type="ECO:0000313" key="2">
    <source>
        <dbReference type="EMBL" id="SDY97769.1"/>
    </source>
</evidence>
<gene>
    <name evidence="2" type="ORF">SAMN05444412_104141</name>
</gene>
<dbReference type="Pfam" id="PF01261">
    <property type="entry name" value="AP_endonuc_2"/>
    <property type="match status" value="1"/>
</dbReference>
<comment type="caution">
    <text evidence="2">The sequence shown here is derived from an EMBL/GenBank/DDBJ whole genome shotgun (WGS) entry which is preliminary data.</text>
</comment>
<dbReference type="Proteomes" id="UP000199663">
    <property type="component" value="Unassembled WGS sequence"/>
</dbReference>
<dbReference type="GO" id="GO:0016853">
    <property type="term" value="F:isomerase activity"/>
    <property type="evidence" value="ECO:0007669"/>
    <property type="project" value="UniProtKB-KW"/>
</dbReference>
<dbReference type="InterPro" id="IPR050312">
    <property type="entry name" value="IolE/XylAMocC-like"/>
</dbReference>
<accession>A0A1H3PBK3</accession>